<dbReference type="GeneID" id="103604482"/>
<dbReference type="InterPro" id="IPR036388">
    <property type="entry name" value="WH-like_DNA-bd_sf"/>
</dbReference>
<evidence type="ECO:0000256" key="3">
    <source>
        <dbReference type="ARBA" id="ARBA00022499"/>
    </source>
</evidence>
<dbReference type="InterPro" id="IPR016158">
    <property type="entry name" value="Cullin_homology"/>
</dbReference>
<dbReference type="InterPro" id="IPR016159">
    <property type="entry name" value="Cullin_repeat-like_dom_sf"/>
</dbReference>
<dbReference type="SMART" id="SM00884">
    <property type="entry name" value="Cullin_Nedd8"/>
    <property type="match status" value="1"/>
</dbReference>
<evidence type="ECO:0000256" key="5">
    <source>
        <dbReference type="ARBA" id="ARBA00022843"/>
    </source>
</evidence>
<dbReference type="PANTHER" id="PTHR11932">
    <property type="entry name" value="CULLIN"/>
    <property type="match status" value="1"/>
</dbReference>
<evidence type="ECO:0000259" key="8">
    <source>
        <dbReference type="PROSITE" id="PS50069"/>
    </source>
</evidence>
<dbReference type="PROSITE" id="PS50069">
    <property type="entry name" value="CULLIN_2"/>
    <property type="match status" value="1"/>
</dbReference>
<dbReference type="Proteomes" id="UP000694923">
    <property type="component" value="Unplaced"/>
</dbReference>
<dbReference type="InterPro" id="IPR016157">
    <property type="entry name" value="Cullin_CS"/>
</dbReference>
<comment type="similarity">
    <text evidence="2 6 7">Belongs to the cullin family.</text>
</comment>
<evidence type="ECO:0000256" key="1">
    <source>
        <dbReference type="ARBA" id="ARBA00004906"/>
    </source>
</evidence>
<dbReference type="Gene3D" id="1.10.10.10">
    <property type="entry name" value="Winged helix-like DNA-binding domain superfamily/Winged helix DNA-binding domain"/>
    <property type="match status" value="2"/>
</dbReference>
<dbReference type="SUPFAM" id="SSF74788">
    <property type="entry name" value="Cullin repeat-like"/>
    <property type="match status" value="1"/>
</dbReference>
<dbReference type="InterPro" id="IPR001373">
    <property type="entry name" value="Cullin_N"/>
</dbReference>
<accession>A0ABM0S321</accession>
<evidence type="ECO:0000256" key="2">
    <source>
        <dbReference type="ARBA" id="ARBA00006019"/>
    </source>
</evidence>
<proteinExistence type="inferred from homology"/>
<evidence type="ECO:0000256" key="7">
    <source>
        <dbReference type="RuleBase" id="RU003829"/>
    </source>
</evidence>
<name>A0ABM0S321_GALVR</name>
<dbReference type="InterPro" id="IPR045093">
    <property type="entry name" value="Cullin"/>
</dbReference>
<keyword evidence="4" id="KW-0833">Ubl conjugation pathway</keyword>
<evidence type="ECO:0000256" key="6">
    <source>
        <dbReference type="PROSITE-ProRule" id="PRU00330"/>
    </source>
</evidence>
<dbReference type="SUPFAM" id="SSF75632">
    <property type="entry name" value="Cullin homology domain"/>
    <property type="match status" value="1"/>
</dbReference>
<feature type="non-terminal residue" evidence="10">
    <location>
        <position position="1"/>
    </location>
</feature>
<dbReference type="Pfam" id="PF10557">
    <property type="entry name" value="Cullin_Nedd8"/>
    <property type="match status" value="1"/>
</dbReference>
<sequence>VLGRLKDEEIRCRKYLNPSSYTKVIHECQQRMVADHLQFLHAECHNIIRQEKKNDMANMYVLLRAVSTGLPHMIQELQNHIHDEGLRATSNLTQENMPTLFVESVLEVHGKFVQLINTVLNGDQHFMSALDKALTSVVNYREPKSVCKAPELLAKYCDNLLKKSAKGMTENEVEDKLTSFITVFKYIDDKDVFQKFYARMLAKRLIHGLSMSMDSEEAMINKLKFELFYSQHFSGRKLTWLHYLCTGEVKMNYLGKPYVAMVTTYQMAVLLAFNNSETVSYKELQDSTQMNEKELTKTIKSLLDVKMINHDTEKEDIDAESSFSLNMNFSSKRTKFKITTSMQKDTPQEMEQTRSAVDEDRKMYLQAAIVRIMKARKVLRHNALIQEVISQSRARFNPSISMIKKCIEVLIDKQYIERSQASADEYSYVA</sequence>
<keyword evidence="9" id="KW-1185">Reference proteome</keyword>
<keyword evidence="5" id="KW-0832">Ubl conjugation</keyword>
<organism evidence="9 10">
    <name type="scientific">Galeopterus variegatus</name>
    <name type="common">Malayan flying lemur</name>
    <name type="synonym">Cynocephalus variegatus</name>
    <dbReference type="NCBI Taxonomy" id="482537"/>
    <lineage>
        <taxon>Eukaryota</taxon>
        <taxon>Metazoa</taxon>
        <taxon>Chordata</taxon>
        <taxon>Craniata</taxon>
        <taxon>Vertebrata</taxon>
        <taxon>Euteleostomi</taxon>
        <taxon>Mammalia</taxon>
        <taxon>Eutheria</taxon>
        <taxon>Euarchontoglires</taxon>
        <taxon>Dermoptera</taxon>
        <taxon>Cynocephalidae</taxon>
        <taxon>Galeopterus</taxon>
    </lineage>
</organism>
<evidence type="ECO:0000256" key="4">
    <source>
        <dbReference type="ARBA" id="ARBA00022786"/>
    </source>
</evidence>
<keyword evidence="3" id="KW-1017">Isopeptide bond</keyword>
<dbReference type="SMART" id="SM00182">
    <property type="entry name" value="CULLIN"/>
    <property type="match status" value="1"/>
</dbReference>
<evidence type="ECO:0000313" key="9">
    <source>
        <dbReference type="Proteomes" id="UP000694923"/>
    </source>
</evidence>
<dbReference type="InterPro" id="IPR019559">
    <property type="entry name" value="Cullin_neddylation_domain"/>
</dbReference>
<reference evidence="10" key="1">
    <citation type="submission" date="2025-08" db="UniProtKB">
        <authorList>
            <consortium name="RefSeq"/>
        </authorList>
    </citation>
    <scope>IDENTIFICATION</scope>
</reference>
<dbReference type="Pfam" id="PF00888">
    <property type="entry name" value="Cullin"/>
    <property type="match status" value="1"/>
</dbReference>
<dbReference type="InterPro" id="IPR036390">
    <property type="entry name" value="WH_DNA-bd_sf"/>
</dbReference>
<gene>
    <name evidence="10" type="primary">CUL2</name>
</gene>
<dbReference type="PROSITE" id="PS01256">
    <property type="entry name" value="CULLIN_1"/>
    <property type="match status" value="1"/>
</dbReference>
<dbReference type="RefSeq" id="XP_008587262.1">
    <property type="nucleotide sequence ID" value="XM_008589040.1"/>
</dbReference>
<dbReference type="Gene3D" id="1.20.1310.10">
    <property type="entry name" value="Cullin Repeats"/>
    <property type="match status" value="3"/>
</dbReference>
<protein>
    <submittedName>
        <fullName evidence="10">Cullin-2</fullName>
    </submittedName>
</protein>
<evidence type="ECO:0000313" key="10">
    <source>
        <dbReference type="RefSeq" id="XP_008587262.1"/>
    </source>
</evidence>
<dbReference type="InterPro" id="IPR036317">
    <property type="entry name" value="Cullin_homology_sf"/>
</dbReference>
<feature type="domain" description="Cullin family profile" evidence="8">
    <location>
        <begin position="148"/>
        <end position="303"/>
    </location>
</feature>
<comment type="pathway">
    <text evidence="1">Protein modification; protein ubiquitination.</text>
</comment>
<dbReference type="SUPFAM" id="SSF46785">
    <property type="entry name" value="Winged helix' DNA-binding domain"/>
    <property type="match status" value="1"/>
</dbReference>